<keyword evidence="2" id="KW-1185">Reference proteome</keyword>
<dbReference type="AlphaFoldDB" id="A0A0R2H9L1"/>
<dbReference type="GO" id="GO:0015031">
    <property type="term" value="P:protein transport"/>
    <property type="evidence" value="ECO:0007669"/>
    <property type="project" value="InterPro"/>
</dbReference>
<reference evidence="1 2" key="1">
    <citation type="journal article" date="2015" name="Genome Announc.">
        <title>Expanding the biotechnology potential of lactobacilli through comparative genomics of 213 strains and associated genera.</title>
        <authorList>
            <person name="Sun Z."/>
            <person name="Harris H.M."/>
            <person name="McCann A."/>
            <person name="Guo C."/>
            <person name="Argimon S."/>
            <person name="Zhang W."/>
            <person name="Yang X."/>
            <person name="Jeffery I.B."/>
            <person name="Cooney J.C."/>
            <person name="Kagawa T.F."/>
            <person name="Liu W."/>
            <person name="Song Y."/>
            <person name="Salvetti E."/>
            <person name="Wrobel A."/>
            <person name="Rasinkangas P."/>
            <person name="Parkhill J."/>
            <person name="Rea M.C."/>
            <person name="O'Sullivan O."/>
            <person name="Ritari J."/>
            <person name="Douillard F.P."/>
            <person name="Paul Ross R."/>
            <person name="Yang R."/>
            <person name="Briner A.E."/>
            <person name="Felis G.E."/>
            <person name="de Vos W.M."/>
            <person name="Barrangou R."/>
            <person name="Klaenhammer T.R."/>
            <person name="Caufield P.W."/>
            <person name="Cui Y."/>
            <person name="Zhang H."/>
            <person name="O'Toole P.W."/>
        </authorList>
    </citation>
    <scope>NUCLEOTIDE SEQUENCE [LARGE SCALE GENOMIC DNA]</scope>
    <source>
        <strain evidence="1 2">DSM 20410</strain>
    </source>
</reference>
<name>A0A0R2H9L1_WEIVI</name>
<dbReference type="InterPro" id="IPR002208">
    <property type="entry name" value="SecY/SEC61-alpha"/>
</dbReference>
<dbReference type="RefSeq" id="WP_057745349.1">
    <property type="nucleotide sequence ID" value="NZ_BJLU01000004.1"/>
</dbReference>
<dbReference type="Pfam" id="PF00344">
    <property type="entry name" value="SecY"/>
    <property type="match status" value="1"/>
</dbReference>
<evidence type="ECO:0000313" key="1">
    <source>
        <dbReference type="EMBL" id="KRN46506.1"/>
    </source>
</evidence>
<dbReference type="OrthoDB" id="2055747at2"/>
<sequence length="409" mass="45419">MLKHRELIRRVGWSLLIVAIYQLGQKITLPMIDPAVAKASLEGRTLLQNFGILTGSQFTLPTLFSLGIGPFMTGMIIWQAISSLGLDAISHLSQRQVSYIQKWIALGLAALQAIQIVYFIKNALITLPIFGNSKMATMAVVYLMLLSGTMLSIFLGDLLSQHGLGGSSLLILPGVILGLPNMITSGWGPFNYSLSYSHLVKIGLVTVVVLYILEFLMHTEQRLKVQRPMMQGDLTESYLPLRILSAGAMPFMFSMSLFRLPRMIFSTPKAANTPMGEFFLNITDYHSWAGVLTYAIVLMFLGYAFGLITVQPGQLAKSMKESGEYFLNIFPGEQTTSFLFKKYFVVTSFGNIFLVMIGVAPMILSMIFHDRGIANYSAYFGSLAILVSIMDNVAGQFKALYQKNDYHLF</sequence>
<dbReference type="PIRSF" id="PIRSF004557">
    <property type="entry name" value="SecY"/>
    <property type="match status" value="1"/>
</dbReference>
<dbReference type="PATRIC" id="fig|1629.5.peg.788"/>
<dbReference type="SUPFAM" id="SSF103491">
    <property type="entry name" value="Preprotein translocase SecY subunit"/>
    <property type="match status" value="1"/>
</dbReference>
<dbReference type="PRINTS" id="PR00303">
    <property type="entry name" value="SECYTRNLCASE"/>
</dbReference>
<dbReference type="Proteomes" id="UP000051992">
    <property type="component" value="Unassembled WGS sequence"/>
</dbReference>
<dbReference type="EMBL" id="JQBM01000002">
    <property type="protein sequence ID" value="KRN46506.1"/>
    <property type="molecule type" value="Genomic_DNA"/>
</dbReference>
<protein>
    <submittedName>
        <fullName evidence="1">Preprotein translocase subunit SecY</fullName>
    </submittedName>
</protein>
<comment type="caution">
    <text evidence="1">The sequence shown here is derived from an EMBL/GenBank/DDBJ whole genome shotgun (WGS) entry which is preliminary data.</text>
</comment>
<dbReference type="Gene3D" id="1.10.3370.10">
    <property type="entry name" value="SecY subunit domain"/>
    <property type="match status" value="1"/>
</dbReference>
<dbReference type="GO" id="GO:0016020">
    <property type="term" value="C:membrane"/>
    <property type="evidence" value="ECO:0007669"/>
    <property type="project" value="InterPro"/>
</dbReference>
<gene>
    <name evidence="1" type="ORF">IV50_GL000783</name>
</gene>
<organism evidence="1 2">
    <name type="scientific">Weissella viridescens</name>
    <name type="common">Lactobacillus viridescens</name>
    <dbReference type="NCBI Taxonomy" id="1629"/>
    <lineage>
        <taxon>Bacteria</taxon>
        <taxon>Bacillati</taxon>
        <taxon>Bacillota</taxon>
        <taxon>Bacilli</taxon>
        <taxon>Lactobacillales</taxon>
        <taxon>Lactobacillaceae</taxon>
        <taxon>Weissella</taxon>
    </lineage>
</organism>
<proteinExistence type="predicted"/>
<dbReference type="InterPro" id="IPR023201">
    <property type="entry name" value="SecY_dom_sf"/>
</dbReference>
<evidence type="ECO:0000313" key="2">
    <source>
        <dbReference type="Proteomes" id="UP000051992"/>
    </source>
</evidence>
<accession>A0A0R2H9L1</accession>